<sequence length="59" mass="6830">MKTRLTVLLSVDPRALYVVPPELERARRSYPLLKRARGEAHGKSWQKDHIQRRGCDNCG</sequence>
<proteinExistence type="predicted"/>
<name>A0A8S5UUA6_9CAUD</name>
<reference evidence="1" key="1">
    <citation type="journal article" date="2021" name="Proc. Natl. Acad. Sci. U.S.A.">
        <title>A Catalog of Tens of Thousands of Viruses from Human Metagenomes Reveals Hidden Associations with Chronic Diseases.</title>
        <authorList>
            <person name="Tisza M.J."/>
            <person name="Buck C.B."/>
        </authorList>
    </citation>
    <scope>NUCLEOTIDE SEQUENCE</scope>
    <source>
        <strain evidence="1">CtGsX68</strain>
    </source>
</reference>
<evidence type="ECO:0000313" key="1">
    <source>
        <dbReference type="EMBL" id="DAF98061.1"/>
    </source>
</evidence>
<accession>A0A8S5UUA6</accession>
<dbReference type="EMBL" id="BK016141">
    <property type="protein sequence ID" value="DAF98061.1"/>
    <property type="molecule type" value="Genomic_DNA"/>
</dbReference>
<organism evidence="1">
    <name type="scientific">Siphoviridae sp. ctGsX68</name>
    <dbReference type="NCBI Taxonomy" id="2825417"/>
    <lineage>
        <taxon>Viruses</taxon>
        <taxon>Duplodnaviria</taxon>
        <taxon>Heunggongvirae</taxon>
        <taxon>Uroviricota</taxon>
        <taxon>Caudoviricetes</taxon>
    </lineage>
</organism>
<protein>
    <submittedName>
        <fullName evidence="1">Uncharacterized protein</fullName>
    </submittedName>
</protein>